<sequence>MKKEGIQTRNRKLSSKGKKKKGVLAYPDVIKALDNKPFASFAPTPGQLSSAMSSMSAMSAVNHYMHGTQMPISMGGSPFMTGPTSMHMNMSGGPHHHLSLPTSGPISLGTGSLGLGSTNSMVGAMA</sequence>
<name>A0A3S3Q6G9_9ACAR</name>
<keyword evidence="3" id="KW-1185">Reference proteome</keyword>
<evidence type="ECO:0000256" key="1">
    <source>
        <dbReference type="SAM" id="MobiDB-lite"/>
    </source>
</evidence>
<dbReference type="AlphaFoldDB" id="A0A3S3Q6G9"/>
<comment type="caution">
    <text evidence="2">The sequence shown here is derived from an EMBL/GenBank/DDBJ whole genome shotgun (WGS) entry which is preliminary data.</text>
</comment>
<protein>
    <submittedName>
        <fullName evidence="2">GATA-binding factor 2-like protein</fullName>
    </submittedName>
</protein>
<organism evidence="2 3">
    <name type="scientific">Dinothrombium tinctorium</name>
    <dbReference type="NCBI Taxonomy" id="1965070"/>
    <lineage>
        <taxon>Eukaryota</taxon>
        <taxon>Metazoa</taxon>
        <taxon>Ecdysozoa</taxon>
        <taxon>Arthropoda</taxon>
        <taxon>Chelicerata</taxon>
        <taxon>Arachnida</taxon>
        <taxon>Acari</taxon>
        <taxon>Acariformes</taxon>
        <taxon>Trombidiformes</taxon>
        <taxon>Prostigmata</taxon>
        <taxon>Anystina</taxon>
        <taxon>Parasitengona</taxon>
        <taxon>Trombidioidea</taxon>
        <taxon>Trombidiidae</taxon>
        <taxon>Dinothrombium</taxon>
    </lineage>
</organism>
<dbReference type="EMBL" id="NCKU01000608">
    <property type="protein sequence ID" value="RWS14845.1"/>
    <property type="molecule type" value="Genomic_DNA"/>
</dbReference>
<evidence type="ECO:0000313" key="3">
    <source>
        <dbReference type="Proteomes" id="UP000285301"/>
    </source>
</evidence>
<proteinExistence type="predicted"/>
<feature type="compositionally biased region" description="Basic residues" evidence="1">
    <location>
        <begin position="9"/>
        <end position="20"/>
    </location>
</feature>
<dbReference type="Proteomes" id="UP000285301">
    <property type="component" value="Unassembled WGS sequence"/>
</dbReference>
<evidence type="ECO:0000313" key="2">
    <source>
        <dbReference type="EMBL" id="RWS14845.1"/>
    </source>
</evidence>
<accession>A0A3S3Q6G9</accession>
<gene>
    <name evidence="2" type="ORF">B4U79_05336</name>
</gene>
<dbReference type="STRING" id="1965070.A0A3S3Q6G9"/>
<reference evidence="2 3" key="1">
    <citation type="journal article" date="2018" name="Gigascience">
        <title>Genomes of trombidid mites reveal novel predicted allergens and laterally-transferred genes associated with secondary metabolism.</title>
        <authorList>
            <person name="Dong X."/>
            <person name="Chaisiri K."/>
            <person name="Xia D."/>
            <person name="Armstrong S.D."/>
            <person name="Fang Y."/>
            <person name="Donnelly M.J."/>
            <person name="Kadowaki T."/>
            <person name="McGarry J.W."/>
            <person name="Darby A.C."/>
            <person name="Makepeace B.L."/>
        </authorList>
    </citation>
    <scope>NUCLEOTIDE SEQUENCE [LARGE SCALE GENOMIC DNA]</scope>
    <source>
        <strain evidence="2">UoL-WK</strain>
    </source>
</reference>
<feature type="region of interest" description="Disordered" evidence="1">
    <location>
        <begin position="75"/>
        <end position="94"/>
    </location>
</feature>
<feature type="region of interest" description="Disordered" evidence="1">
    <location>
        <begin position="1"/>
        <end position="20"/>
    </location>
</feature>